<accession>A0A932CPS0</accession>
<proteinExistence type="predicted"/>
<dbReference type="Proteomes" id="UP000769766">
    <property type="component" value="Unassembled WGS sequence"/>
</dbReference>
<reference evidence="1" key="1">
    <citation type="submission" date="2020-07" db="EMBL/GenBank/DDBJ databases">
        <title>Huge and variable diversity of episymbiotic CPR bacteria and DPANN archaea in groundwater ecosystems.</title>
        <authorList>
            <person name="He C.Y."/>
            <person name="Keren R."/>
            <person name="Whittaker M."/>
            <person name="Farag I.F."/>
            <person name="Doudna J."/>
            <person name="Cate J.H.D."/>
            <person name="Banfield J.F."/>
        </authorList>
    </citation>
    <scope>NUCLEOTIDE SEQUENCE</scope>
    <source>
        <strain evidence="1">NC_groundwater_672_Ag_B-0.1um_62_36</strain>
    </source>
</reference>
<evidence type="ECO:0000313" key="1">
    <source>
        <dbReference type="EMBL" id="MBI2877067.1"/>
    </source>
</evidence>
<evidence type="ECO:0000313" key="2">
    <source>
        <dbReference type="Proteomes" id="UP000769766"/>
    </source>
</evidence>
<organism evidence="1 2">
    <name type="scientific">Tectimicrobiota bacterium</name>
    <dbReference type="NCBI Taxonomy" id="2528274"/>
    <lineage>
        <taxon>Bacteria</taxon>
        <taxon>Pseudomonadati</taxon>
        <taxon>Nitrospinota/Tectimicrobiota group</taxon>
        <taxon>Candidatus Tectimicrobiota</taxon>
    </lineage>
</organism>
<protein>
    <submittedName>
        <fullName evidence="1">Uncharacterized protein</fullName>
    </submittedName>
</protein>
<dbReference type="EMBL" id="JACPRF010000280">
    <property type="protein sequence ID" value="MBI2877067.1"/>
    <property type="molecule type" value="Genomic_DNA"/>
</dbReference>
<dbReference type="AlphaFoldDB" id="A0A932CPS0"/>
<gene>
    <name evidence="1" type="ORF">HYY20_09320</name>
</gene>
<name>A0A932CPS0_UNCTE</name>
<comment type="caution">
    <text evidence="1">The sequence shown here is derived from an EMBL/GenBank/DDBJ whole genome shotgun (WGS) entry which is preliminary data.</text>
</comment>
<sequence length="61" mass="7214">MNEKVMDIMVAKMPFLLTEDYFDAAPLTCYRCATIDLFWDEIRKRLGGREIVMPKDKQRQA</sequence>